<accession>A0A1D9P5W5</accession>
<keyword evidence="1" id="KW-0812">Transmembrane</keyword>
<evidence type="ECO:0000313" key="3">
    <source>
        <dbReference type="Proteomes" id="UP000179284"/>
    </source>
</evidence>
<dbReference type="EMBL" id="CP017832">
    <property type="protein sequence ID" value="AOZ97929.1"/>
    <property type="molecule type" value="Genomic_DNA"/>
</dbReference>
<dbReference type="KEGG" id="bhu:bhn_II130"/>
<dbReference type="AlphaFoldDB" id="A0A1D9P5W5"/>
<evidence type="ECO:0000313" key="2">
    <source>
        <dbReference type="EMBL" id="AOZ97929.1"/>
    </source>
</evidence>
<proteinExistence type="predicted"/>
<keyword evidence="1" id="KW-0472">Membrane</keyword>
<organism evidence="2 3">
    <name type="scientific">Butyrivibrio hungatei</name>
    <dbReference type="NCBI Taxonomy" id="185008"/>
    <lineage>
        <taxon>Bacteria</taxon>
        <taxon>Bacillati</taxon>
        <taxon>Bacillota</taxon>
        <taxon>Clostridia</taxon>
        <taxon>Lachnospirales</taxon>
        <taxon>Lachnospiraceae</taxon>
        <taxon>Butyrivibrio</taxon>
    </lineage>
</organism>
<protein>
    <submittedName>
        <fullName evidence="2">Uncharacterized protein</fullName>
    </submittedName>
</protein>
<feature type="transmembrane region" description="Helical" evidence="1">
    <location>
        <begin position="37"/>
        <end position="54"/>
    </location>
</feature>
<geneLocation type="plasmid" evidence="3">
    <name>pnp144</name>
</geneLocation>
<gene>
    <name evidence="2" type="ORF">bhn_II130</name>
</gene>
<evidence type="ECO:0000256" key="1">
    <source>
        <dbReference type="SAM" id="Phobius"/>
    </source>
</evidence>
<dbReference type="OrthoDB" id="9980328at2"/>
<name>A0A1D9P5W5_9FIRM</name>
<keyword evidence="3" id="KW-1185">Reference proteome</keyword>
<sequence>MKKLNMMIEYTKLVIVLNLFLLGSIESEPPKATLIFLLSTLILSIALEILFIKIRQTRQLKYERYLCKLERIVSREVKETDNAA</sequence>
<keyword evidence="2" id="KW-0614">Plasmid</keyword>
<keyword evidence="1" id="KW-1133">Transmembrane helix</keyword>
<dbReference type="Proteomes" id="UP000179284">
    <property type="component" value="Plasmid pNP144"/>
</dbReference>
<dbReference type="RefSeq" id="WP_071177689.1">
    <property type="nucleotide sequence ID" value="NZ_CP017832.1"/>
</dbReference>
<reference evidence="3" key="1">
    <citation type="submission" date="2016-10" db="EMBL/GenBank/DDBJ databases">
        <title>The complete genome sequence of the rumen bacterium Butyrivibrio hungatei MB2003.</title>
        <authorList>
            <person name="Palevich N."/>
            <person name="Kelly W.J."/>
            <person name="Leahy S.C."/>
            <person name="Altermann E."/>
            <person name="Rakonjac J."/>
            <person name="Attwood G.T."/>
        </authorList>
    </citation>
    <scope>NUCLEOTIDE SEQUENCE [LARGE SCALE GENOMIC DNA]</scope>
    <source>
        <strain evidence="3">MB2003</strain>
        <plasmid evidence="3">Plasmid pnp144</plasmid>
    </source>
</reference>